<organism evidence="2 3">
    <name type="scientific">Kineosporia succinea</name>
    <dbReference type="NCBI Taxonomy" id="84632"/>
    <lineage>
        <taxon>Bacteria</taxon>
        <taxon>Bacillati</taxon>
        <taxon>Actinomycetota</taxon>
        <taxon>Actinomycetes</taxon>
        <taxon>Kineosporiales</taxon>
        <taxon>Kineosporiaceae</taxon>
        <taxon>Kineosporia</taxon>
    </lineage>
</organism>
<evidence type="ECO:0000256" key="1">
    <source>
        <dbReference type="SAM" id="Phobius"/>
    </source>
</evidence>
<dbReference type="RefSeq" id="WP_307249729.1">
    <property type="nucleotide sequence ID" value="NZ_JAUSQZ010000001.1"/>
</dbReference>
<name>A0ABT9PD84_9ACTN</name>
<gene>
    <name evidence="2" type="ORF">J2S57_006413</name>
</gene>
<keyword evidence="1" id="KW-1133">Transmembrane helix</keyword>
<reference evidence="2 3" key="1">
    <citation type="submission" date="2023-07" db="EMBL/GenBank/DDBJ databases">
        <title>Sequencing the genomes of 1000 actinobacteria strains.</title>
        <authorList>
            <person name="Klenk H.-P."/>
        </authorList>
    </citation>
    <scope>NUCLEOTIDE SEQUENCE [LARGE SCALE GENOMIC DNA]</scope>
    <source>
        <strain evidence="2 3">DSM 44388</strain>
    </source>
</reference>
<evidence type="ECO:0000313" key="2">
    <source>
        <dbReference type="EMBL" id="MDP9830664.1"/>
    </source>
</evidence>
<keyword evidence="1" id="KW-0472">Membrane</keyword>
<protein>
    <submittedName>
        <fullName evidence="2">Uncharacterized protein</fullName>
    </submittedName>
</protein>
<keyword evidence="3" id="KW-1185">Reference proteome</keyword>
<accession>A0ABT9PD84</accession>
<evidence type="ECO:0000313" key="3">
    <source>
        <dbReference type="Proteomes" id="UP001235712"/>
    </source>
</evidence>
<dbReference type="Proteomes" id="UP001235712">
    <property type="component" value="Unassembled WGS sequence"/>
</dbReference>
<feature type="transmembrane region" description="Helical" evidence="1">
    <location>
        <begin position="56"/>
        <end position="74"/>
    </location>
</feature>
<dbReference type="EMBL" id="JAUSQZ010000001">
    <property type="protein sequence ID" value="MDP9830664.1"/>
    <property type="molecule type" value="Genomic_DNA"/>
</dbReference>
<comment type="caution">
    <text evidence="2">The sequence shown here is derived from an EMBL/GenBank/DDBJ whole genome shotgun (WGS) entry which is preliminary data.</text>
</comment>
<keyword evidence="1" id="KW-0812">Transmembrane</keyword>
<sequence>MNQPEIDDLMRRVRPVAAPSRLHQAGQELLEEIMSSTDDIPDVTPIPWRRRTPPRVWWLVGVAAALALVVPLALTTLARGRDHAAPASPPERPPYSVPGNPWLVLDATGWQLESLYQGSERDGSMIYRRGQGQERLTISWLPVALQRRTLERLTEDAKPTKTIGYLGHRATIYDGPGTWVTVLPLGQVSVSLRATGLTSAEDFDNLLGNLTHLDEKTWPDHLGDTVVTPRESAAEAVRVTADIKLPAGVEAADLRGEFPQDRYYFGMDVLNVVACGWLEDYTRARRAGDERTMAEADAALGEYPHWTLLQEMNRTGDWGMAIPVYATRVASRSDVSDYPDTFVCD</sequence>
<proteinExistence type="predicted"/>